<reference evidence="2" key="2">
    <citation type="submission" date="2021-01" db="EMBL/GenBank/DDBJ databases">
        <authorList>
            <person name="Schikora-Tamarit M.A."/>
        </authorList>
    </citation>
    <scope>NUCLEOTIDE SEQUENCE</scope>
    <source>
        <strain evidence="2">CBS2887</strain>
    </source>
</reference>
<reference evidence="2" key="1">
    <citation type="journal article" date="2021" name="Open Biol.">
        <title>Shared evolutionary footprints suggest mitochondrial oxidative damage underlies multiple complex I losses in fungi.</title>
        <authorList>
            <person name="Schikora-Tamarit M.A."/>
            <person name="Marcet-Houben M."/>
            <person name="Nosek J."/>
            <person name="Gabaldon T."/>
        </authorList>
    </citation>
    <scope>NUCLEOTIDE SEQUENCE</scope>
    <source>
        <strain evidence="2">CBS2887</strain>
    </source>
</reference>
<gene>
    <name evidence="2" type="ORF">WICPIJ_006509</name>
</gene>
<keyword evidence="1" id="KW-0812">Transmembrane</keyword>
<dbReference type="EMBL" id="JAEUBG010003665">
    <property type="protein sequence ID" value="KAH3682518.1"/>
    <property type="molecule type" value="Genomic_DNA"/>
</dbReference>
<dbReference type="AlphaFoldDB" id="A0A9P8TK55"/>
<evidence type="ECO:0000313" key="3">
    <source>
        <dbReference type="Proteomes" id="UP000774326"/>
    </source>
</evidence>
<name>A0A9P8TK55_WICPI</name>
<comment type="caution">
    <text evidence="2">The sequence shown here is derived from an EMBL/GenBank/DDBJ whole genome shotgun (WGS) entry which is preliminary data.</text>
</comment>
<keyword evidence="1" id="KW-1133">Transmembrane helix</keyword>
<evidence type="ECO:0000256" key="1">
    <source>
        <dbReference type="SAM" id="Phobius"/>
    </source>
</evidence>
<keyword evidence="1" id="KW-0472">Membrane</keyword>
<sequence>MNCVFVAGAYSLSFFSKVGVMDVFSSSTGSSLLDDVTVSFSDTKGLYGLLLYLSSLIFLVPTIPLSSTFIAAEFGLVGFVLLETVWISISSSSSDKRFIKLFSLSIAVMVFVVFVELITLCAALLVVGGCFWFD</sequence>
<proteinExistence type="predicted"/>
<protein>
    <submittedName>
        <fullName evidence="2">Uncharacterized protein</fullName>
    </submittedName>
</protein>
<feature type="transmembrane region" description="Helical" evidence="1">
    <location>
        <begin position="70"/>
        <end position="89"/>
    </location>
</feature>
<feature type="transmembrane region" description="Helical" evidence="1">
    <location>
        <begin position="101"/>
        <end position="133"/>
    </location>
</feature>
<organism evidence="2 3">
    <name type="scientific">Wickerhamomyces pijperi</name>
    <name type="common">Yeast</name>
    <name type="synonym">Pichia pijperi</name>
    <dbReference type="NCBI Taxonomy" id="599730"/>
    <lineage>
        <taxon>Eukaryota</taxon>
        <taxon>Fungi</taxon>
        <taxon>Dikarya</taxon>
        <taxon>Ascomycota</taxon>
        <taxon>Saccharomycotina</taxon>
        <taxon>Saccharomycetes</taxon>
        <taxon>Phaffomycetales</taxon>
        <taxon>Wickerhamomycetaceae</taxon>
        <taxon>Wickerhamomyces</taxon>
    </lineage>
</organism>
<dbReference type="Proteomes" id="UP000774326">
    <property type="component" value="Unassembled WGS sequence"/>
</dbReference>
<keyword evidence="3" id="KW-1185">Reference proteome</keyword>
<accession>A0A9P8TK55</accession>
<evidence type="ECO:0000313" key="2">
    <source>
        <dbReference type="EMBL" id="KAH3682518.1"/>
    </source>
</evidence>
<feature type="transmembrane region" description="Helical" evidence="1">
    <location>
        <begin position="45"/>
        <end position="63"/>
    </location>
</feature>